<dbReference type="PANTHER" id="PTHR12415">
    <property type="entry name" value="TYROSYL-DNA PHOSPHODIESTERASE 1"/>
    <property type="match status" value="1"/>
</dbReference>
<evidence type="ECO:0000256" key="4">
    <source>
        <dbReference type="ARBA" id="ARBA00022763"/>
    </source>
</evidence>
<dbReference type="GO" id="GO:0004527">
    <property type="term" value="F:exonuclease activity"/>
    <property type="evidence" value="ECO:0007669"/>
    <property type="project" value="UniProtKB-KW"/>
</dbReference>
<comment type="similarity">
    <text evidence="2">Belongs to the tyrosyl-DNA phosphodiesterase family.</text>
</comment>
<dbReference type="GO" id="GO:0003690">
    <property type="term" value="F:double-stranded DNA binding"/>
    <property type="evidence" value="ECO:0007669"/>
    <property type="project" value="TreeGrafter"/>
</dbReference>
<gene>
    <name evidence="11" type="primary">TDP1</name>
    <name evidence="11" type="ORF">PHYBOEH_009576</name>
</gene>
<comment type="subcellular location">
    <subcellularLocation>
        <location evidence="1">Nucleus</location>
    </subcellularLocation>
</comment>
<evidence type="ECO:0000256" key="2">
    <source>
        <dbReference type="ARBA" id="ARBA00010205"/>
    </source>
</evidence>
<dbReference type="CDD" id="cd09122">
    <property type="entry name" value="PLDc_Tdp1_1"/>
    <property type="match status" value="1"/>
</dbReference>
<evidence type="ECO:0000256" key="9">
    <source>
        <dbReference type="PIRSR" id="PIRSR610347-1"/>
    </source>
</evidence>
<dbReference type="Pfam" id="PF06087">
    <property type="entry name" value="Tyr-DNA_phospho"/>
    <property type="match status" value="1"/>
</dbReference>
<keyword evidence="6" id="KW-0269">Exonuclease</keyword>
<evidence type="ECO:0000256" key="8">
    <source>
        <dbReference type="ARBA" id="ARBA00023242"/>
    </source>
</evidence>
<proteinExistence type="inferred from homology"/>
<keyword evidence="8" id="KW-0539">Nucleus</keyword>
<keyword evidence="12" id="KW-1185">Reference proteome</keyword>
<evidence type="ECO:0000313" key="12">
    <source>
        <dbReference type="Proteomes" id="UP000693981"/>
    </source>
</evidence>
<dbReference type="InterPro" id="IPR010347">
    <property type="entry name" value="Tdp1"/>
</dbReference>
<dbReference type="AlphaFoldDB" id="A0A8T1VTL3"/>
<dbReference type="OrthoDB" id="47785at2759"/>
<evidence type="ECO:0000256" key="6">
    <source>
        <dbReference type="ARBA" id="ARBA00022839"/>
    </source>
</evidence>
<evidence type="ECO:0000256" key="7">
    <source>
        <dbReference type="ARBA" id="ARBA00023204"/>
    </source>
</evidence>
<dbReference type="PANTHER" id="PTHR12415:SF0">
    <property type="entry name" value="TYROSYL-DNA PHOSPHODIESTERASE 1"/>
    <property type="match status" value="1"/>
</dbReference>
<keyword evidence="4" id="KW-0227">DNA damage</keyword>
<accession>A0A8T1VTL3</accession>
<keyword evidence="5" id="KW-0378">Hydrolase</keyword>
<evidence type="ECO:0000256" key="3">
    <source>
        <dbReference type="ARBA" id="ARBA00022722"/>
    </source>
</evidence>
<dbReference type="GO" id="GO:0006281">
    <property type="term" value="P:DNA repair"/>
    <property type="evidence" value="ECO:0007669"/>
    <property type="project" value="UniProtKB-KW"/>
</dbReference>
<evidence type="ECO:0000256" key="5">
    <source>
        <dbReference type="ARBA" id="ARBA00022801"/>
    </source>
</evidence>
<name>A0A8T1VTL3_9STRA</name>
<dbReference type="GO" id="GO:0017005">
    <property type="term" value="F:3'-tyrosyl-DNA phosphodiesterase activity"/>
    <property type="evidence" value="ECO:0007669"/>
    <property type="project" value="TreeGrafter"/>
</dbReference>
<protein>
    <submittedName>
        <fullName evidence="11">Tyrosyl-DNA phosphodiesterase 1</fullName>
    </submittedName>
</protein>
<evidence type="ECO:0000256" key="10">
    <source>
        <dbReference type="PIRSR" id="PIRSR610347-2"/>
    </source>
</evidence>
<evidence type="ECO:0000256" key="1">
    <source>
        <dbReference type="ARBA" id="ARBA00004123"/>
    </source>
</evidence>
<feature type="binding site" evidence="10">
    <location>
        <position position="133"/>
    </location>
    <ligand>
        <name>substrate</name>
    </ligand>
</feature>
<organism evidence="11 12">
    <name type="scientific">Phytophthora boehmeriae</name>
    <dbReference type="NCBI Taxonomy" id="109152"/>
    <lineage>
        <taxon>Eukaryota</taxon>
        <taxon>Sar</taxon>
        <taxon>Stramenopiles</taxon>
        <taxon>Oomycota</taxon>
        <taxon>Peronosporomycetes</taxon>
        <taxon>Peronosporales</taxon>
        <taxon>Peronosporaceae</taxon>
        <taxon>Phytophthora</taxon>
    </lineage>
</organism>
<dbReference type="EMBL" id="JAGDFL010000606">
    <property type="protein sequence ID" value="KAG7384266.1"/>
    <property type="molecule type" value="Genomic_DNA"/>
</dbReference>
<evidence type="ECO:0000313" key="11">
    <source>
        <dbReference type="EMBL" id="KAG7384266.1"/>
    </source>
</evidence>
<dbReference type="GO" id="GO:0003697">
    <property type="term" value="F:single-stranded DNA binding"/>
    <property type="evidence" value="ECO:0007669"/>
    <property type="project" value="TreeGrafter"/>
</dbReference>
<dbReference type="Proteomes" id="UP000693981">
    <property type="component" value="Unassembled WGS sequence"/>
</dbReference>
<dbReference type="GO" id="GO:0005634">
    <property type="term" value="C:nucleus"/>
    <property type="evidence" value="ECO:0007669"/>
    <property type="project" value="UniProtKB-SubCell"/>
</dbReference>
<comment type="caution">
    <text evidence="11">The sequence shown here is derived from an EMBL/GenBank/DDBJ whole genome shotgun (WGS) entry which is preliminary data.</text>
</comment>
<feature type="active site" description="Nucleophile" evidence="9">
    <location>
        <position position="131"/>
    </location>
</feature>
<reference evidence="11" key="1">
    <citation type="submission" date="2021-02" db="EMBL/GenBank/DDBJ databases">
        <authorList>
            <person name="Palmer J.M."/>
        </authorList>
    </citation>
    <scope>NUCLEOTIDE SEQUENCE</scope>
    <source>
        <strain evidence="11">SCRP23</strain>
    </source>
</reference>
<sequence>MVDTDRATKRLKRAPEAATVTDTARVAAAPTATGADEPGFYLTRLKDAPPAHNLYSKSLGDLLEGEYSRCLLTNYMFDLPWLFAECPRLNDVPVILVHGERDRQGMTKECKTYVNVTPVAPPLPIAYGTHHTKMFVALYPDKVRVAIFTANFLSRDWDNKTQGVWYQDFGLKVMSGSDEDEGKTDGSAANVVSSGVKNDFEADLVLYLSSLGQQVKLFCGELKRFDFSTARVALVSSVPGVYKGKDMEKYGHLRVAETV</sequence>
<keyword evidence="7" id="KW-0234">DNA repair</keyword>
<keyword evidence="3" id="KW-0540">Nuclease</keyword>